<protein>
    <submittedName>
        <fullName evidence="3">Uncharacterized protein</fullName>
    </submittedName>
</protein>
<evidence type="ECO:0000256" key="2">
    <source>
        <dbReference type="SAM" id="MobiDB-lite"/>
    </source>
</evidence>
<evidence type="ECO:0000313" key="3">
    <source>
        <dbReference type="EMBL" id="CAF1301879.1"/>
    </source>
</evidence>
<reference evidence="3" key="1">
    <citation type="submission" date="2021-02" db="EMBL/GenBank/DDBJ databases">
        <authorList>
            <person name="Nowell W R."/>
        </authorList>
    </citation>
    <scope>NUCLEOTIDE SEQUENCE</scope>
</reference>
<gene>
    <name evidence="3" type="ORF">JXQ802_LOCUS29550</name>
</gene>
<organism evidence="3 4">
    <name type="scientific">Rotaria sordida</name>
    <dbReference type="NCBI Taxonomy" id="392033"/>
    <lineage>
        <taxon>Eukaryota</taxon>
        <taxon>Metazoa</taxon>
        <taxon>Spiralia</taxon>
        <taxon>Gnathifera</taxon>
        <taxon>Rotifera</taxon>
        <taxon>Eurotatoria</taxon>
        <taxon>Bdelloidea</taxon>
        <taxon>Philodinida</taxon>
        <taxon>Philodinidae</taxon>
        <taxon>Rotaria</taxon>
    </lineage>
</organism>
<evidence type="ECO:0000256" key="1">
    <source>
        <dbReference type="SAM" id="Coils"/>
    </source>
</evidence>
<keyword evidence="1" id="KW-0175">Coiled coil</keyword>
<dbReference type="Proteomes" id="UP000663870">
    <property type="component" value="Unassembled WGS sequence"/>
</dbReference>
<sequence>MDSSMERSQSPLFIFGPNHIDTSRAEMLVQCLSNKIKEKRFKLQKIIGINEEKKKRNELMENEKIQLTTKLANIEHDNSIREQQLQSEQLRIKELQFNIQMLDDHNNSIKRDCTNEERKYEQEKSSLINKFERIKQQWTEIFKPQYEQSKVYQYLKQGDLAYNILVERRDTLLNKQKLAYKDYLTRRQEFCNEKNFQSSILSIAKYFISRRDQLMKIKQMKEKLIELENKQKELIESKIDKMKAWENVYTQPIKRDLLDFCLQTNIEQALTLSFNQIQYDSWSQPATPIAPPSVLTPQNEQIELVSEEQTNNKPSAIFQSSTSIIHDETVHQVITPSSTQLIASTIEIVPNMMKDVPMKSNRSSVLHLTTAIDDDDDELFSKSHRKIPTAQLEQMTINDFPPSTQAFMVSTNTINSYIDVDQEVSSISQNDQSLTQVFTIVSTPTPLESSSVRDIVTPTINIQVSESISMPSTNTTVNKLHSTVAFQLPSSRIQNQPIPSATSCIQPQVTSNDVQQMLLTFSPDPSSMNEEQSPQPMEDDSEQSQQQQQQQQQRPTFSMISSIESTTSTEDGYTGFNYNFGFNGSATGDATVGGGSFTSPINFGNWTNNLGSPIRTDSNEQFPAFLQQTSNGDNGVDTSFSFASFSFGGGNETSTNGAFGSFFFGNSGSSMNTEDVHDREKN</sequence>
<evidence type="ECO:0000313" key="4">
    <source>
        <dbReference type="Proteomes" id="UP000663870"/>
    </source>
</evidence>
<feature type="coiled-coil region" evidence="1">
    <location>
        <begin position="50"/>
        <end position="77"/>
    </location>
</feature>
<feature type="compositionally biased region" description="Polar residues" evidence="2">
    <location>
        <begin position="520"/>
        <end position="535"/>
    </location>
</feature>
<name>A0A815DVX2_9BILA</name>
<dbReference type="EMBL" id="CAJNOL010001161">
    <property type="protein sequence ID" value="CAF1301879.1"/>
    <property type="molecule type" value="Genomic_DNA"/>
</dbReference>
<proteinExistence type="predicted"/>
<comment type="caution">
    <text evidence="3">The sequence shown here is derived from an EMBL/GenBank/DDBJ whole genome shotgun (WGS) entry which is preliminary data.</text>
</comment>
<feature type="region of interest" description="Disordered" evidence="2">
    <location>
        <begin position="520"/>
        <end position="557"/>
    </location>
</feature>
<feature type="coiled-coil region" evidence="1">
    <location>
        <begin position="110"/>
        <end position="137"/>
    </location>
</feature>
<feature type="coiled-coil region" evidence="1">
    <location>
        <begin position="210"/>
        <end position="237"/>
    </location>
</feature>
<feature type="compositionally biased region" description="Low complexity" evidence="2">
    <location>
        <begin position="543"/>
        <end position="553"/>
    </location>
</feature>
<dbReference type="AlphaFoldDB" id="A0A815DVX2"/>
<keyword evidence="4" id="KW-1185">Reference proteome</keyword>
<accession>A0A815DVX2</accession>